<accession>A0A223KL61</accession>
<dbReference type="Proteomes" id="UP000215224">
    <property type="component" value="Chromosome"/>
</dbReference>
<sequence length="535" mass="59790">MEEGKIIKFPNIKIVDDDFEVEFEVEHGTVITEGKSDNMDEKERHIKAGLDEVNGILSSNKEKLDKLNEGIDRLTNHSDGMDYMVAVGSGVLAGIIDSFWVGAFSLDRGKEWSNDKVNQFVVKVAQSQGYEGDDLQGAIRYLESGAKHNDLDIKGFGTPSDSVTDKFGGGKQHHLRDFAHHPTPVGLIFSMLTQFSGKAYGTDKNGFFIIVDVEDKTFIGKDVPQKLLFGTVFWFFHMISDMAGSSSNHGAGTGLPGPLLSLLKEMSSLPIFNSIKNKDGVKEFSLWISKLFNGTLLAKRDSNGKITEPVRFDLRAELGVVYELGRQAIPVIINECIVRAFYFIRRLAMVIKEKNIRQVRQLAQVDWNKTLPWRNRTIVRMLTIATGTFTLIDLGDAAIRGAIKSGGNLAMFTKEFLLRVNFVGVGRFAIAVGTDFTMGLKQNKLRNERMAILSEQLHLMNAKIYYLQADVWIAAESAEKTINEALGMMEETTKTFIEAQEANRQSMQNIGEYRQGIKKHNSGLIEEISDILKWG</sequence>
<proteinExistence type="predicted"/>
<dbReference type="RefSeq" id="WP_084380471.1">
    <property type="nucleotide sequence ID" value="NZ_CP018866.1"/>
</dbReference>
<keyword evidence="2" id="KW-1185">Reference proteome</keyword>
<organism evidence="1 2">
    <name type="scientific">Sutcliffiella cohnii</name>
    <dbReference type="NCBI Taxonomy" id="33932"/>
    <lineage>
        <taxon>Bacteria</taxon>
        <taxon>Bacillati</taxon>
        <taxon>Bacillota</taxon>
        <taxon>Bacilli</taxon>
        <taxon>Bacillales</taxon>
        <taxon>Bacillaceae</taxon>
        <taxon>Sutcliffiella</taxon>
    </lineage>
</organism>
<protein>
    <submittedName>
        <fullName evidence="1">Uncharacterized protein</fullName>
    </submittedName>
</protein>
<dbReference type="KEGG" id="bcoh:BC6307_01775"/>
<reference evidence="1 2" key="1">
    <citation type="submission" date="2016-12" db="EMBL/GenBank/DDBJ databases">
        <title>The whole genome sequencing and assembly of Bacillus cohnii DSM 6307T strain.</title>
        <authorList>
            <person name="Lee Y.-J."/>
            <person name="Yi H."/>
            <person name="Bahn Y.-S."/>
            <person name="Kim J.F."/>
            <person name="Lee D.-W."/>
        </authorList>
    </citation>
    <scope>NUCLEOTIDE SEQUENCE [LARGE SCALE GENOMIC DNA]</scope>
    <source>
        <strain evidence="1 2">DSM 6307</strain>
    </source>
</reference>
<gene>
    <name evidence="1" type="ORF">BC6307_01775</name>
</gene>
<dbReference type="EMBL" id="CP018866">
    <property type="protein sequence ID" value="AST90098.1"/>
    <property type="molecule type" value="Genomic_DNA"/>
</dbReference>
<evidence type="ECO:0000313" key="1">
    <source>
        <dbReference type="EMBL" id="AST90098.1"/>
    </source>
</evidence>
<name>A0A223KL61_9BACI</name>
<evidence type="ECO:0000313" key="2">
    <source>
        <dbReference type="Proteomes" id="UP000215224"/>
    </source>
</evidence>
<dbReference type="AlphaFoldDB" id="A0A223KL61"/>